<keyword evidence="9 17" id="KW-0732">Signal</keyword>
<dbReference type="PANTHER" id="PTHR37928:SF2">
    <property type="entry name" value="GPI ANCHORED CFEM DOMAIN PROTEIN (AFU_ORTHOLOGUE AFUA_6G10580)"/>
    <property type="match status" value="1"/>
</dbReference>
<feature type="chain" id="PRO_5042896547" description="CFEM domain-containing protein" evidence="17">
    <location>
        <begin position="18"/>
        <end position="184"/>
    </location>
</feature>
<dbReference type="Proteomes" id="UP001301769">
    <property type="component" value="Unassembled WGS sequence"/>
</dbReference>
<feature type="region of interest" description="Disordered" evidence="16">
    <location>
        <begin position="96"/>
        <end position="156"/>
    </location>
</feature>
<dbReference type="GO" id="GO:0098552">
    <property type="term" value="C:side of membrane"/>
    <property type="evidence" value="ECO:0007669"/>
    <property type="project" value="UniProtKB-KW"/>
</dbReference>
<keyword evidence="7" id="KW-0336">GPI-anchor</keyword>
<dbReference type="SMART" id="SM00747">
    <property type="entry name" value="CFEM"/>
    <property type="match status" value="1"/>
</dbReference>
<keyword evidence="11" id="KW-0472">Membrane</keyword>
<evidence type="ECO:0000256" key="7">
    <source>
        <dbReference type="ARBA" id="ARBA00022622"/>
    </source>
</evidence>
<evidence type="ECO:0000256" key="2">
    <source>
        <dbReference type="ARBA" id="ARBA00004613"/>
    </source>
</evidence>
<name>A0AAN7B4W9_9PEZI</name>
<dbReference type="AlphaFoldDB" id="A0AAN7B4W9"/>
<evidence type="ECO:0000256" key="3">
    <source>
        <dbReference type="ARBA" id="ARBA00010031"/>
    </source>
</evidence>
<evidence type="ECO:0000259" key="18">
    <source>
        <dbReference type="PROSITE" id="PS52012"/>
    </source>
</evidence>
<keyword evidence="14" id="KW-0449">Lipoprotein</keyword>
<dbReference type="InterPro" id="IPR051735">
    <property type="entry name" value="CFEM_domain"/>
</dbReference>
<evidence type="ECO:0000256" key="11">
    <source>
        <dbReference type="ARBA" id="ARBA00023136"/>
    </source>
</evidence>
<dbReference type="GO" id="GO:0005886">
    <property type="term" value="C:plasma membrane"/>
    <property type="evidence" value="ECO:0007669"/>
    <property type="project" value="UniProtKB-SubCell"/>
</dbReference>
<accession>A0AAN7B4W9</accession>
<keyword evidence="5" id="KW-0964">Secreted</keyword>
<keyword evidence="20" id="KW-1185">Reference proteome</keyword>
<feature type="signal peptide" evidence="17">
    <location>
        <begin position="1"/>
        <end position="17"/>
    </location>
</feature>
<keyword evidence="12 15" id="KW-1015">Disulfide bond</keyword>
<keyword evidence="6 15" id="KW-0349">Heme</keyword>
<evidence type="ECO:0000256" key="16">
    <source>
        <dbReference type="SAM" id="MobiDB-lite"/>
    </source>
</evidence>
<dbReference type="PROSITE" id="PS52012">
    <property type="entry name" value="CFEM"/>
    <property type="match status" value="1"/>
</dbReference>
<evidence type="ECO:0000256" key="10">
    <source>
        <dbReference type="ARBA" id="ARBA00023004"/>
    </source>
</evidence>
<evidence type="ECO:0000256" key="15">
    <source>
        <dbReference type="PROSITE-ProRule" id="PRU01356"/>
    </source>
</evidence>
<feature type="binding site" description="axial binding residue" evidence="15">
    <location>
        <position position="45"/>
    </location>
    <ligand>
        <name>heme</name>
        <dbReference type="ChEBI" id="CHEBI:30413"/>
    </ligand>
    <ligandPart>
        <name>Fe</name>
        <dbReference type="ChEBI" id="CHEBI:18248"/>
    </ligandPart>
</feature>
<dbReference type="InterPro" id="IPR008427">
    <property type="entry name" value="Extracellular_membr_CFEM_dom"/>
</dbReference>
<evidence type="ECO:0000256" key="5">
    <source>
        <dbReference type="ARBA" id="ARBA00022525"/>
    </source>
</evidence>
<proteinExistence type="inferred from homology"/>
<evidence type="ECO:0000256" key="4">
    <source>
        <dbReference type="ARBA" id="ARBA00022475"/>
    </source>
</evidence>
<evidence type="ECO:0000256" key="14">
    <source>
        <dbReference type="ARBA" id="ARBA00023288"/>
    </source>
</evidence>
<evidence type="ECO:0000313" key="19">
    <source>
        <dbReference type="EMBL" id="KAK4211043.1"/>
    </source>
</evidence>
<gene>
    <name evidence="19" type="ORF">QBC37DRAFT_21983</name>
</gene>
<evidence type="ECO:0000256" key="9">
    <source>
        <dbReference type="ARBA" id="ARBA00022729"/>
    </source>
</evidence>
<comment type="caution">
    <text evidence="19">The sequence shown here is derived from an EMBL/GenBank/DDBJ whole genome shotgun (WGS) entry which is preliminary data.</text>
</comment>
<keyword evidence="10 15" id="KW-0408">Iron</keyword>
<evidence type="ECO:0000256" key="17">
    <source>
        <dbReference type="SAM" id="SignalP"/>
    </source>
</evidence>
<reference evidence="19" key="2">
    <citation type="submission" date="2023-05" db="EMBL/GenBank/DDBJ databases">
        <authorList>
            <consortium name="Lawrence Berkeley National Laboratory"/>
            <person name="Steindorff A."/>
            <person name="Hensen N."/>
            <person name="Bonometti L."/>
            <person name="Westerberg I."/>
            <person name="Brannstrom I.O."/>
            <person name="Guillou S."/>
            <person name="Cros-Aarteil S."/>
            <person name="Calhoun S."/>
            <person name="Haridas S."/>
            <person name="Kuo A."/>
            <person name="Mondo S."/>
            <person name="Pangilinan J."/>
            <person name="Riley R."/>
            <person name="Labutti K."/>
            <person name="Andreopoulos B."/>
            <person name="Lipzen A."/>
            <person name="Chen C."/>
            <person name="Yanf M."/>
            <person name="Daum C."/>
            <person name="Ng V."/>
            <person name="Clum A."/>
            <person name="Ohm R."/>
            <person name="Martin F."/>
            <person name="Silar P."/>
            <person name="Natvig D."/>
            <person name="Lalanne C."/>
            <person name="Gautier V."/>
            <person name="Ament-Velasquez S.L."/>
            <person name="Kruys A."/>
            <person name="Hutchinson M.I."/>
            <person name="Powell A.J."/>
            <person name="Barry K."/>
            <person name="Miller A.N."/>
            <person name="Grigoriev I.V."/>
            <person name="Debuchy R."/>
            <person name="Gladieux P."/>
            <person name="Thoren M.H."/>
            <person name="Johannesson H."/>
        </authorList>
    </citation>
    <scope>NUCLEOTIDE SEQUENCE</scope>
    <source>
        <strain evidence="19">PSN293</strain>
    </source>
</reference>
<evidence type="ECO:0000256" key="1">
    <source>
        <dbReference type="ARBA" id="ARBA00004609"/>
    </source>
</evidence>
<sequence>MKYSAVALAAFVAVASAQSLSDIPECAIPCIEAGTTKSTKCAIDDYKCICGNIEAIVPAATTCVLEECGNAVALNEVLPATEKFCAAVEAGGDDAPASSAAPESSAPAPSSSAPAETSSEAPAASSAAPSAYPTSLVSSVTPSAEPSSTSTATSTTSVAPVITAGAANIAGSLGLLVLGAVAAL</sequence>
<evidence type="ECO:0000256" key="12">
    <source>
        <dbReference type="ARBA" id="ARBA00023157"/>
    </source>
</evidence>
<keyword evidence="8 15" id="KW-0479">Metal-binding</keyword>
<reference evidence="19" key="1">
    <citation type="journal article" date="2023" name="Mol. Phylogenet. Evol.">
        <title>Genome-scale phylogeny and comparative genomics of the fungal order Sordariales.</title>
        <authorList>
            <person name="Hensen N."/>
            <person name="Bonometti L."/>
            <person name="Westerberg I."/>
            <person name="Brannstrom I.O."/>
            <person name="Guillou S."/>
            <person name="Cros-Aarteil S."/>
            <person name="Calhoun S."/>
            <person name="Haridas S."/>
            <person name="Kuo A."/>
            <person name="Mondo S."/>
            <person name="Pangilinan J."/>
            <person name="Riley R."/>
            <person name="LaButti K."/>
            <person name="Andreopoulos B."/>
            <person name="Lipzen A."/>
            <person name="Chen C."/>
            <person name="Yan M."/>
            <person name="Daum C."/>
            <person name="Ng V."/>
            <person name="Clum A."/>
            <person name="Steindorff A."/>
            <person name="Ohm R.A."/>
            <person name="Martin F."/>
            <person name="Silar P."/>
            <person name="Natvig D.O."/>
            <person name="Lalanne C."/>
            <person name="Gautier V."/>
            <person name="Ament-Velasquez S.L."/>
            <person name="Kruys A."/>
            <person name="Hutchinson M.I."/>
            <person name="Powell A.J."/>
            <person name="Barry K."/>
            <person name="Miller A.N."/>
            <person name="Grigoriev I.V."/>
            <person name="Debuchy R."/>
            <person name="Gladieux P."/>
            <person name="Hiltunen Thoren M."/>
            <person name="Johannesson H."/>
        </authorList>
    </citation>
    <scope>NUCLEOTIDE SEQUENCE</scope>
    <source>
        <strain evidence="19">PSN293</strain>
    </source>
</reference>
<evidence type="ECO:0000313" key="20">
    <source>
        <dbReference type="Proteomes" id="UP001301769"/>
    </source>
</evidence>
<evidence type="ECO:0000256" key="8">
    <source>
        <dbReference type="ARBA" id="ARBA00022723"/>
    </source>
</evidence>
<dbReference type="Pfam" id="PF05730">
    <property type="entry name" value="CFEM"/>
    <property type="match status" value="1"/>
</dbReference>
<comment type="caution">
    <text evidence="15">Lacks conserved residue(s) required for the propagation of feature annotation.</text>
</comment>
<comment type="similarity">
    <text evidence="3">Belongs to the RBT5 family.</text>
</comment>
<comment type="subcellular location">
    <subcellularLocation>
        <location evidence="1">Cell membrane</location>
        <topology evidence="1">Lipid-anchor</topology>
        <topology evidence="1">GPI-anchor</topology>
    </subcellularLocation>
    <subcellularLocation>
        <location evidence="2">Secreted</location>
    </subcellularLocation>
</comment>
<dbReference type="GO" id="GO:0046872">
    <property type="term" value="F:metal ion binding"/>
    <property type="evidence" value="ECO:0007669"/>
    <property type="project" value="UniProtKB-UniRule"/>
</dbReference>
<dbReference type="EMBL" id="MU858159">
    <property type="protein sequence ID" value="KAK4211043.1"/>
    <property type="molecule type" value="Genomic_DNA"/>
</dbReference>
<feature type="disulfide bond" evidence="15">
    <location>
        <begin position="41"/>
        <end position="48"/>
    </location>
</feature>
<keyword evidence="4" id="KW-1003">Cell membrane</keyword>
<dbReference type="PANTHER" id="PTHR37928">
    <property type="entry name" value="CFEM DOMAIN PROTEIN (AFU_ORTHOLOGUE AFUA_6G14090)"/>
    <property type="match status" value="1"/>
</dbReference>
<feature type="domain" description="CFEM" evidence="18">
    <location>
        <begin position="1"/>
        <end position="112"/>
    </location>
</feature>
<keyword evidence="13" id="KW-0325">Glycoprotein</keyword>
<organism evidence="19 20">
    <name type="scientific">Rhypophila decipiens</name>
    <dbReference type="NCBI Taxonomy" id="261697"/>
    <lineage>
        <taxon>Eukaryota</taxon>
        <taxon>Fungi</taxon>
        <taxon>Dikarya</taxon>
        <taxon>Ascomycota</taxon>
        <taxon>Pezizomycotina</taxon>
        <taxon>Sordariomycetes</taxon>
        <taxon>Sordariomycetidae</taxon>
        <taxon>Sordariales</taxon>
        <taxon>Naviculisporaceae</taxon>
        <taxon>Rhypophila</taxon>
    </lineage>
</organism>
<dbReference type="GO" id="GO:0005576">
    <property type="term" value="C:extracellular region"/>
    <property type="evidence" value="ECO:0007669"/>
    <property type="project" value="UniProtKB-SubCell"/>
</dbReference>
<evidence type="ECO:0000256" key="13">
    <source>
        <dbReference type="ARBA" id="ARBA00023180"/>
    </source>
</evidence>
<protein>
    <recommendedName>
        <fullName evidence="18">CFEM domain-containing protein</fullName>
    </recommendedName>
</protein>
<evidence type="ECO:0000256" key="6">
    <source>
        <dbReference type="ARBA" id="ARBA00022617"/>
    </source>
</evidence>